<feature type="non-terminal residue" evidence="2">
    <location>
        <position position="204"/>
    </location>
</feature>
<reference evidence="2" key="1">
    <citation type="journal article" date="2023" name="IScience">
        <title>Live-bearing cockroach genome reveals convergent evolutionary mechanisms linked to viviparity in insects and beyond.</title>
        <authorList>
            <person name="Fouks B."/>
            <person name="Harrison M.C."/>
            <person name="Mikhailova A.A."/>
            <person name="Marchal E."/>
            <person name="English S."/>
            <person name="Carruthers M."/>
            <person name="Jennings E.C."/>
            <person name="Chiamaka E.L."/>
            <person name="Frigard R.A."/>
            <person name="Pippel M."/>
            <person name="Attardo G.M."/>
            <person name="Benoit J.B."/>
            <person name="Bornberg-Bauer E."/>
            <person name="Tobe S.S."/>
        </authorList>
    </citation>
    <scope>NUCLEOTIDE SEQUENCE</scope>
    <source>
        <strain evidence="2">Stay&amp;Tobe</strain>
    </source>
</reference>
<feature type="region of interest" description="Disordered" evidence="1">
    <location>
        <begin position="103"/>
        <end position="204"/>
    </location>
</feature>
<accession>A0AAD7ZMZ2</accession>
<dbReference type="EMBL" id="JASPKZ010007551">
    <property type="protein sequence ID" value="KAJ9583670.1"/>
    <property type="molecule type" value="Genomic_DNA"/>
</dbReference>
<dbReference type="AlphaFoldDB" id="A0AAD7ZMZ2"/>
<proteinExistence type="predicted"/>
<feature type="compositionally biased region" description="Polar residues" evidence="1">
    <location>
        <begin position="107"/>
        <end position="204"/>
    </location>
</feature>
<evidence type="ECO:0000313" key="3">
    <source>
        <dbReference type="Proteomes" id="UP001233999"/>
    </source>
</evidence>
<comment type="caution">
    <text evidence="2">The sequence shown here is derived from an EMBL/GenBank/DDBJ whole genome shotgun (WGS) entry which is preliminary data.</text>
</comment>
<name>A0AAD7ZMZ2_DIPPU</name>
<feature type="non-terminal residue" evidence="2">
    <location>
        <position position="1"/>
    </location>
</feature>
<sequence>CRGCIQETGCFLDKLGEGCMLEKKFNFQHIVSKISVTRAWKQSEVCRVRKRMKASERISDGANKSAAGAAEHMQMDDAMDLEYEEPTAYELWETALKKFERYKEKPSQNSSNDNMNTVSNKEKPSQNNSKVNMNTVSSKEKPSQNNSKVNMNTVSNKVKPTTNKATKVTSRQNEVSTAPQLGSSRDKQTTAATRRSSQPSREPQ</sequence>
<reference evidence="2" key="2">
    <citation type="submission" date="2023-05" db="EMBL/GenBank/DDBJ databases">
        <authorList>
            <person name="Fouks B."/>
        </authorList>
    </citation>
    <scope>NUCLEOTIDE SEQUENCE</scope>
    <source>
        <strain evidence="2">Stay&amp;Tobe</strain>
        <tissue evidence="2">Testes</tissue>
    </source>
</reference>
<protein>
    <submittedName>
        <fullName evidence="2">Uncharacterized protein</fullName>
    </submittedName>
</protein>
<gene>
    <name evidence="2" type="ORF">L9F63_021986</name>
</gene>
<keyword evidence="3" id="KW-1185">Reference proteome</keyword>
<dbReference type="Proteomes" id="UP001233999">
    <property type="component" value="Unassembled WGS sequence"/>
</dbReference>
<evidence type="ECO:0000313" key="2">
    <source>
        <dbReference type="EMBL" id="KAJ9583670.1"/>
    </source>
</evidence>
<evidence type="ECO:0000256" key="1">
    <source>
        <dbReference type="SAM" id="MobiDB-lite"/>
    </source>
</evidence>
<organism evidence="2 3">
    <name type="scientific">Diploptera punctata</name>
    <name type="common">Pacific beetle cockroach</name>
    <dbReference type="NCBI Taxonomy" id="6984"/>
    <lineage>
        <taxon>Eukaryota</taxon>
        <taxon>Metazoa</taxon>
        <taxon>Ecdysozoa</taxon>
        <taxon>Arthropoda</taxon>
        <taxon>Hexapoda</taxon>
        <taxon>Insecta</taxon>
        <taxon>Pterygota</taxon>
        <taxon>Neoptera</taxon>
        <taxon>Polyneoptera</taxon>
        <taxon>Dictyoptera</taxon>
        <taxon>Blattodea</taxon>
        <taxon>Blaberoidea</taxon>
        <taxon>Blaberidae</taxon>
        <taxon>Diplopterinae</taxon>
        <taxon>Diploptera</taxon>
    </lineage>
</organism>